<dbReference type="GO" id="GO:0005759">
    <property type="term" value="C:mitochondrial matrix"/>
    <property type="evidence" value="ECO:0007669"/>
    <property type="project" value="UniProtKB-SubCell"/>
</dbReference>
<gene>
    <name evidence="9" type="ORF">IZO911_LOCUS25115</name>
    <name evidence="10" type="ORF">KXQ929_LOCUS18115</name>
</gene>
<sequence>MSPCLSLYTCWLPRTTIIHRVFLRSSFSTVSPTNTSSPHGSASAARFSLKVARFLFSKDGLRQSAPLSTHAHSTKLETPGDIHELARDFVLSLEPDHRRILTNELAEVEKVSTATGTNAIPILTSQLAIVFLETGLPFIGFGFVDNFVMIVAGETIETFLGAAFCISTMAAAALGNAVSDVMGIGLADRIERTCGRFLGAFGINPPKLTPSQWAQRQVRITQLLMNLFRTIYSTIRLNQSVILPFVRQIHLESTPERLPAWEQPKGESTEIKRRRLLYQSRKRGMLENCLLLSNFASTYLPTMNAIDLDLYDKLINTPSNDWDLYYMAIGKLETSDEYQHHVMDLLKKYAKNEQKEERTQQPDLIPV</sequence>
<keyword evidence="5 8" id="KW-0496">Mitochondrion</keyword>
<comment type="function">
    <text evidence="8">Plays an essential role in the assembly of succinate dehydrogenase (SDH), an enzyme complex (also referred to as respiratory complex II) that is a component of both the tricarboxylic acid (TCA) cycle and the mitochondrial electron transport chain, and which couples the oxidation of succinate to fumarate with the reduction of ubiquinone (coenzyme Q) to ubiquinol. Required for flavinylation (covalent attachment of FAD) of the flavoprotein subunit of the SDH catalytic dimer.</text>
</comment>
<comment type="subcellular location">
    <subcellularLocation>
        <location evidence="1">Membrane</location>
        <topology evidence="1">Multi-pass membrane protein</topology>
    </subcellularLocation>
    <subcellularLocation>
        <location evidence="2 8">Mitochondrion matrix</location>
    </subcellularLocation>
</comment>
<dbReference type="InterPro" id="IPR036714">
    <property type="entry name" value="SDH_sf"/>
</dbReference>
<protein>
    <recommendedName>
        <fullName evidence="8">Succinate dehydrogenase assembly factor 2, mitochondrial</fullName>
        <shortName evidence="8">SDH assembly factor 2</shortName>
        <shortName evidence="8">SDHAF2</shortName>
    </recommendedName>
</protein>
<dbReference type="Gene3D" id="1.10.150.250">
    <property type="entry name" value="Flavinator of succinate dehydrogenase"/>
    <property type="match status" value="1"/>
</dbReference>
<reference evidence="10" key="1">
    <citation type="submission" date="2021-02" db="EMBL/GenBank/DDBJ databases">
        <authorList>
            <person name="Nowell W R."/>
        </authorList>
    </citation>
    <scope>NUCLEOTIDE SEQUENCE</scope>
</reference>
<name>A0A819D7E0_9BILA</name>
<dbReference type="GO" id="GO:0006121">
    <property type="term" value="P:mitochondrial electron transport, succinate to ubiquinone"/>
    <property type="evidence" value="ECO:0007669"/>
    <property type="project" value="UniProtKB-UniRule"/>
</dbReference>
<evidence type="ECO:0000313" key="9">
    <source>
        <dbReference type="EMBL" id="CAF1138968.1"/>
    </source>
</evidence>
<comment type="caution">
    <text evidence="10">The sequence shown here is derived from an EMBL/GenBank/DDBJ whole genome shotgun (WGS) entry which is preliminary data.</text>
</comment>
<keyword evidence="6" id="KW-0472">Membrane</keyword>
<organism evidence="10 11">
    <name type="scientific">Adineta steineri</name>
    <dbReference type="NCBI Taxonomy" id="433720"/>
    <lineage>
        <taxon>Eukaryota</taxon>
        <taxon>Metazoa</taxon>
        <taxon>Spiralia</taxon>
        <taxon>Gnathifera</taxon>
        <taxon>Rotifera</taxon>
        <taxon>Eurotatoria</taxon>
        <taxon>Bdelloidea</taxon>
        <taxon>Adinetida</taxon>
        <taxon>Adinetidae</taxon>
        <taxon>Adineta</taxon>
    </lineage>
</organism>
<evidence type="ECO:0000256" key="1">
    <source>
        <dbReference type="ARBA" id="ARBA00004141"/>
    </source>
</evidence>
<dbReference type="FunFam" id="1.10.150.250:FF:000002">
    <property type="entry name" value="Succinate dehydrogenase assembly factor 2, mitochondrial"/>
    <property type="match status" value="1"/>
</dbReference>
<proteinExistence type="inferred from homology"/>
<evidence type="ECO:0000256" key="6">
    <source>
        <dbReference type="ARBA" id="ARBA00023136"/>
    </source>
</evidence>
<comment type="subunit">
    <text evidence="8">Interacts with the flavoprotein subunit within the SDH catalytic dimer.</text>
</comment>
<keyword evidence="3" id="KW-0812">Transmembrane</keyword>
<dbReference type="InterPro" id="IPR019537">
    <property type="entry name" value="TMEM65"/>
</dbReference>
<keyword evidence="7 8" id="KW-0143">Chaperone</keyword>
<evidence type="ECO:0000313" key="10">
    <source>
        <dbReference type="EMBL" id="CAF3819043.1"/>
    </source>
</evidence>
<evidence type="ECO:0000256" key="7">
    <source>
        <dbReference type="ARBA" id="ARBA00023186"/>
    </source>
</evidence>
<dbReference type="PANTHER" id="PTHR21706:SF15">
    <property type="entry name" value="TRANSMEMBRANE PROTEIN 65"/>
    <property type="match status" value="1"/>
</dbReference>
<evidence type="ECO:0000256" key="4">
    <source>
        <dbReference type="ARBA" id="ARBA00022989"/>
    </source>
</evidence>
<evidence type="ECO:0000256" key="3">
    <source>
        <dbReference type="ARBA" id="ARBA00022692"/>
    </source>
</evidence>
<dbReference type="GO" id="GO:0016020">
    <property type="term" value="C:membrane"/>
    <property type="evidence" value="ECO:0007669"/>
    <property type="project" value="UniProtKB-SubCell"/>
</dbReference>
<comment type="similarity">
    <text evidence="8">Belongs to the SDHAF2 family.</text>
</comment>
<dbReference type="EMBL" id="CAJNOE010000310">
    <property type="protein sequence ID" value="CAF1138968.1"/>
    <property type="molecule type" value="Genomic_DNA"/>
</dbReference>
<dbReference type="Proteomes" id="UP000663860">
    <property type="component" value="Unassembled WGS sequence"/>
</dbReference>
<dbReference type="Pfam" id="PF10507">
    <property type="entry name" value="TMEM65"/>
    <property type="match status" value="1"/>
</dbReference>
<dbReference type="EMBL" id="CAJOBB010001165">
    <property type="protein sequence ID" value="CAF3819043.1"/>
    <property type="molecule type" value="Genomic_DNA"/>
</dbReference>
<dbReference type="Pfam" id="PF03937">
    <property type="entry name" value="Sdh5"/>
    <property type="match status" value="1"/>
</dbReference>
<dbReference type="PANTHER" id="PTHR21706">
    <property type="entry name" value="TRANSMEMBRANE PROTEIN 65"/>
    <property type="match status" value="1"/>
</dbReference>
<evidence type="ECO:0000256" key="8">
    <source>
        <dbReference type="HAMAP-Rule" id="MF_03057"/>
    </source>
</evidence>
<dbReference type="HAMAP" id="MF_03057">
    <property type="entry name" value="SDHAF2"/>
    <property type="match status" value="1"/>
</dbReference>
<dbReference type="AlphaFoldDB" id="A0A819D7E0"/>
<keyword evidence="4" id="KW-1133">Transmembrane helix</keyword>
<dbReference type="Proteomes" id="UP000663868">
    <property type="component" value="Unassembled WGS sequence"/>
</dbReference>
<evidence type="ECO:0000256" key="5">
    <source>
        <dbReference type="ARBA" id="ARBA00023128"/>
    </source>
</evidence>
<dbReference type="SUPFAM" id="SSF109910">
    <property type="entry name" value="YgfY-like"/>
    <property type="match status" value="1"/>
</dbReference>
<dbReference type="InterPro" id="IPR005631">
    <property type="entry name" value="SDH"/>
</dbReference>
<evidence type="ECO:0000256" key="2">
    <source>
        <dbReference type="ARBA" id="ARBA00004305"/>
    </source>
</evidence>
<dbReference type="InterPro" id="IPR028882">
    <property type="entry name" value="SDHAF2"/>
</dbReference>
<evidence type="ECO:0000313" key="11">
    <source>
        <dbReference type="Proteomes" id="UP000663868"/>
    </source>
</evidence>
<accession>A0A819D7E0</accession>